<reference evidence="1 2" key="1">
    <citation type="submission" date="2015-09" db="EMBL/GenBank/DDBJ databases">
        <authorList>
            <consortium name="Pathogen Informatics"/>
        </authorList>
    </citation>
    <scope>NUCLEOTIDE SEQUENCE [LARGE SCALE GENOMIC DNA]</scope>
    <source>
        <strain evidence="1 2">2789STDY5834942</strain>
    </source>
</reference>
<evidence type="ECO:0000313" key="2">
    <source>
        <dbReference type="Proteomes" id="UP000095788"/>
    </source>
</evidence>
<proteinExistence type="predicted"/>
<dbReference type="Proteomes" id="UP000095788">
    <property type="component" value="Unassembled WGS sequence"/>
</dbReference>
<name>A0A174NIB5_BACUN</name>
<dbReference type="EMBL" id="CZBF01000001">
    <property type="protein sequence ID" value="CUP45779.1"/>
    <property type="molecule type" value="Genomic_DNA"/>
</dbReference>
<dbReference type="AlphaFoldDB" id="A0A174NIB5"/>
<evidence type="ECO:0008006" key="3">
    <source>
        <dbReference type="Google" id="ProtNLM"/>
    </source>
</evidence>
<sequence>MRCKHSCVFSVIRERLHREPSDGDVFIAMSRNRRIVRMSSFDNRSYSLFERKFVAGYQFMKVERNGADIVYRIDKKERDLFNRPDGYKTMGVSGEAIEHPSDLTKVPGRIIERRMVRVFSFCTFLF</sequence>
<accession>A0A174NIB5</accession>
<evidence type="ECO:0000313" key="1">
    <source>
        <dbReference type="EMBL" id="CUP45779.1"/>
    </source>
</evidence>
<gene>
    <name evidence="1" type="ORF">ERS852554_00805</name>
</gene>
<organism evidence="1 2">
    <name type="scientific">Bacteroides uniformis</name>
    <dbReference type="NCBI Taxonomy" id="820"/>
    <lineage>
        <taxon>Bacteria</taxon>
        <taxon>Pseudomonadati</taxon>
        <taxon>Bacteroidota</taxon>
        <taxon>Bacteroidia</taxon>
        <taxon>Bacteroidales</taxon>
        <taxon>Bacteroidaceae</taxon>
        <taxon>Bacteroides</taxon>
    </lineage>
</organism>
<protein>
    <recommendedName>
        <fullName evidence="3">Transposase</fullName>
    </recommendedName>
</protein>